<organism evidence="1 2">
    <name type="scientific">Streptacidiphilus alkalitolerans</name>
    <dbReference type="NCBI Taxonomy" id="3342712"/>
    <lineage>
        <taxon>Bacteria</taxon>
        <taxon>Bacillati</taxon>
        <taxon>Actinomycetota</taxon>
        <taxon>Actinomycetes</taxon>
        <taxon>Kitasatosporales</taxon>
        <taxon>Streptomycetaceae</taxon>
        <taxon>Streptacidiphilus</taxon>
    </lineage>
</organism>
<evidence type="ECO:0000313" key="2">
    <source>
        <dbReference type="Proteomes" id="UP001592530"/>
    </source>
</evidence>
<protein>
    <submittedName>
        <fullName evidence="1">Uncharacterized protein</fullName>
    </submittedName>
</protein>
<dbReference type="Proteomes" id="UP001592530">
    <property type="component" value="Unassembled WGS sequence"/>
</dbReference>
<accession>A0ABV6XEG4</accession>
<evidence type="ECO:0000313" key="1">
    <source>
        <dbReference type="EMBL" id="MFC1436599.1"/>
    </source>
</evidence>
<sequence>MDAVLAESIFRDVWESLSAIDGDVESSFARSGHEFPLLTSVLFYSAVRSEFHDQQDVRVITKAIGRAISKVPNGYLHLFAPREAEALIRAQVFGETDLLSDYSVASLELRNTVLALTRSLCQEVARSQPDRKLFRLAVLETIAEYRSPNVLQEMLISLLDPGALRGGGYEDLLSCLEVAARAAMPATASS</sequence>
<name>A0ABV6XEG4_9ACTN</name>
<dbReference type="EMBL" id="JBHEZY010000042">
    <property type="protein sequence ID" value="MFC1436599.1"/>
    <property type="molecule type" value="Genomic_DNA"/>
</dbReference>
<comment type="caution">
    <text evidence="1">The sequence shown here is derived from an EMBL/GenBank/DDBJ whole genome shotgun (WGS) entry which is preliminary data.</text>
</comment>
<gene>
    <name evidence="1" type="ORF">ACEZDB_38800</name>
</gene>
<dbReference type="RefSeq" id="WP_380560337.1">
    <property type="nucleotide sequence ID" value="NZ_JBHEZY010000042.1"/>
</dbReference>
<proteinExistence type="predicted"/>
<reference evidence="1 2" key="1">
    <citation type="submission" date="2024-09" db="EMBL/GenBank/DDBJ databases">
        <authorList>
            <person name="Lee S.D."/>
        </authorList>
    </citation>
    <scope>NUCLEOTIDE SEQUENCE [LARGE SCALE GENOMIC DNA]</scope>
    <source>
        <strain evidence="1 2">N1-3</strain>
    </source>
</reference>